<dbReference type="SUPFAM" id="SSF63380">
    <property type="entry name" value="Riboflavin synthase domain-like"/>
    <property type="match status" value="1"/>
</dbReference>
<dbReference type="InterPro" id="IPR017927">
    <property type="entry name" value="FAD-bd_FR_type"/>
</dbReference>
<evidence type="ECO:0000256" key="2">
    <source>
        <dbReference type="ARBA" id="ARBA00012229"/>
    </source>
</evidence>
<dbReference type="GO" id="GO:0005344">
    <property type="term" value="F:oxygen carrier activity"/>
    <property type="evidence" value="ECO:0007669"/>
    <property type="project" value="UniProtKB-KW"/>
</dbReference>
<evidence type="ECO:0000256" key="8">
    <source>
        <dbReference type="ARBA" id="ARBA00048649"/>
    </source>
</evidence>
<evidence type="ECO:0000256" key="10">
    <source>
        <dbReference type="RuleBase" id="RU000356"/>
    </source>
</evidence>
<dbReference type="PANTHER" id="PTHR43396:SF3">
    <property type="entry name" value="FLAVOHEMOPROTEIN"/>
    <property type="match status" value="1"/>
</dbReference>
<evidence type="ECO:0000256" key="7">
    <source>
        <dbReference type="ARBA" id="ARBA00023027"/>
    </source>
</evidence>
<dbReference type="GO" id="GO:0019825">
    <property type="term" value="F:oxygen binding"/>
    <property type="evidence" value="ECO:0007669"/>
    <property type="project" value="InterPro"/>
</dbReference>
<dbReference type="Pfam" id="PF00042">
    <property type="entry name" value="Globin"/>
    <property type="match status" value="1"/>
</dbReference>
<proteinExistence type="inferred from homology"/>
<dbReference type="GO" id="GO:0071949">
    <property type="term" value="F:FAD binding"/>
    <property type="evidence" value="ECO:0007669"/>
    <property type="project" value="TreeGrafter"/>
</dbReference>
<dbReference type="Gene3D" id="1.10.490.10">
    <property type="entry name" value="Globins"/>
    <property type="match status" value="1"/>
</dbReference>
<dbReference type="CDD" id="cd06184">
    <property type="entry name" value="flavohem_like_fad_nad_binding"/>
    <property type="match status" value="1"/>
</dbReference>
<dbReference type="InterPro" id="IPR012292">
    <property type="entry name" value="Globin/Proto"/>
</dbReference>
<evidence type="ECO:0000256" key="6">
    <source>
        <dbReference type="ARBA" id="ARBA00023004"/>
    </source>
</evidence>
<accession>A0A3E0H2M3</accession>
<dbReference type="SUPFAM" id="SSF46458">
    <property type="entry name" value="Globin-like"/>
    <property type="match status" value="1"/>
</dbReference>
<keyword evidence="6" id="KW-0408">Iron</keyword>
<organism evidence="13 14">
    <name type="scientific">Kutzneria buriramensis</name>
    <dbReference type="NCBI Taxonomy" id="1045776"/>
    <lineage>
        <taxon>Bacteria</taxon>
        <taxon>Bacillati</taxon>
        <taxon>Actinomycetota</taxon>
        <taxon>Actinomycetes</taxon>
        <taxon>Pseudonocardiales</taxon>
        <taxon>Pseudonocardiaceae</taxon>
        <taxon>Kutzneria</taxon>
    </lineage>
</organism>
<dbReference type="RefSeq" id="WP_116179270.1">
    <property type="nucleotide sequence ID" value="NZ_CP144375.1"/>
</dbReference>
<name>A0A3E0H2M3_9PSEU</name>
<dbReference type="OrthoDB" id="9801223at2"/>
<dbReference type="InterPro" id="IPR001433">
    <property type="entry name" value="OxRdtase_FAD/NAD-bd"/>
</dbReference>
<dbReference type="InterPro" id="IPR009050">
    <property type="entry name" value="Globin-like_sf"/>
</dbReference>
<evidence type="ECO:0000313" key="14">
    <source>
        <dbReference type="Proteomes" id="UP000256269"/>
    </source>
</evidence>
<keyword evidence="14" id="KW-1185">Reference proteome</keyword>
<evidence type="ECO:0000256" key="5">
    <source>
        <dbReference type="ARBA" id="ARBA00022723"/>
    </source>
</evidence>
<dbReference type="PROSITE" id="PS51384">
    <property type="entry name" value="FAD_FR"/>
    <property type="match status" value="1"/>
</dbReference>
<sequence>MLSSSSTTIVAATLPAVRTAAVDISTSFYAAMFAEHPALLDVFNRGSQANGDQQKALAGAVIAYAQSLVGDGVPVDPVVRRIAHKHASLGIRPEQYTIVGRHLLAAVARVLGPAVTPEVEVAWDEVFWLFAVRLIAAETRLYQEKGVDPAQPHAPWRVVGKYDEAHEAVSLLLAPESGAVPEHRPGQYVTVTVDLPGAGRQSRQYTISHAAGHSALRITVRPARGTGGAPDGLVSCHIADRLNVGDTVGVSRPFGDLTLDEEMTPLLLVSAGIGITPMAAMIEHLGREQPLRPAVAVHAERDPGRHALSGHMTRHGARLHSFEHIRFYEYEAGPTSRAGLVRPDEIPLAAGAAAYLCGPLPFMRDVRASLLRRGMPADRVHFEVFGADLWSTDADRLPSGDPTPIG</sequence>
<dbReference type="GO" id="GO:0020037">
    <property type="term" value="F:heme binding"/>
    <property type="evidence" value="ECO:0007669"/>
    <property type="project" value="InterPro"/>
</dbReference>
<keyword evidence="10" id="KW-0813">Transport</keyword>
<keyword evidence="3 10" id="KW-0349">Heme</keyword>
<dbReference type="AlphaFoldDB" id="A0A3E0H2M3"/>
<keyword evidence="13" id="KW-0560">Oxidoreductase</keyword>
<dbReference type="PRINTS" id="PR00409">
    <property type="entry name" value="PHDIOXRDTASE"/>
</dbReference>
<evidence type="ECO:0000256" key="1">
    <source>
        <dbReference type="ARBA" id="ARBA00006401"/>
    </source>
</evidence>
<dbReference type="GO" id="GO:0046872">
    <property type="term" value="F:metal ion binding"/>
    <property type="evidence" value="ECO:0007669"/>
    <property type="project" value="UniProtKB-KW"/>
</dbReference>
<feature type="domain" description="FAD-binding FR-type" evidence="12">
    <location>
        <begin position="151"/>
        <end position="260"/>
    </location>
</feature>
<dbReference type="GO" id="GO:0071500">
    <property type="term" value="P:cellular response to nitrosative stress"/>
    <property type="evidence" value="ECO:0007669"/>
    <property type="project" value="TreeGrafter"/>
</dbReference>
<comment type="similarity">
    <text evidence="1">In the C-terminal section; belongs to the flavoprotein pyridine nucleotide cytochrome reductase family.</text>
</comment>
<protein>
    <recommendedName>
        <fullName evidence="2">nitric oxide dioxygenase</fullName>
        <ecNumber evidence="2">1.14.12.17</ecNumber>
    </recommendedName>
</protein>
<dbReference type="Gene3D" id="2.40.30.10">
    <property type="entry name" value="Translation factors"/>
    <property type="match status" value="1"/>
</dbReference>
<dbReference type="EMBL" id="QUNO01000015">
    <property type="protein sequence ID" value="REH37116.1"/>
    <property type="molecule type" value="Genomic_DNA"/>
</dbReference>
<dbReference type="InterPro" id="IPR000971">
    <property type="entry name" value="Globin"/>
</dbReference>
<keyword evidence="7" id="KW-0520">NAD</keyword>
<dbReference type="GO" id="GO:0008941">
    <property type="term" value="F:nitric oxide dioxygenase NAD(P)H activity"/>
    <property type="evidence" value="ECO:0007669"/>
    <property type="project" value="UniProtKB-EC"/>
</dbReference>
<dbReference type="FunFam" id="1.10.490.10:FF:000003">
    <property type="entry name" value="Flavohemoprotein"/>
    <property type="match status" value="1"/>
</dbReference>
<keyword evidence="13" id="KW-0223">Dioxygenase</keyword>
<dbReference type="Proteomes" id="UP000256269">
    <property type="component" value="Unassembled WGS sequence"/>
</dbReference>
<feature type="domain" description="Globin" evidence="11">
    <location>
        <begin position="1"/>
        <end position="139"/>
    </location>
</feature>
<reference evidence="13 14" key="1">
    <citation type="submission" date="2018-08" db="EMBL/GenBank/DDBJ databases">
        <title>Genomic Encyclopedia of Archaeal and Bacterial Type Strains, Phase II (KMG-II): from individual species to whole genera.</title>
        <authorList>
            <person name="Goeker M."/>
        </authorList>
    </citation>
    <scope>NUCLEOTIDE SEQUENCE [LARGE SCALE GENOMIC DNA]</scope>
    <source>
        <strain evidence="13 14">DSM 45791</strain>
    </source>
</reference>
<comment type="catalytic activity">
    <reaction evidence="9">
        <text>2 nitric oxide + NADPH + 2 O2 = 2 nitrate + NADP(+) + H(+)</text>
        <dbReference type="Rhea" id="RHEA:19465"/>
        <dbReference type="ChEBI" id="CHEBI:15378"/>
        <dbReference type="ChEBI" id="CHEBI:15379"/>
        <dbReference type="ChEBI" id="CHEBI:16480"/>
        <dbReference type="ChEBI" id="CHEBI:17632"/>
        <dbReference type="ChEBI" id="CHEBI:57783"/>
        <dbReference type="ChEBI" id="CHEBI:58349"/>
        <dbReference type="EC" id="1.14.12.17"/>
    </reaction>
</comment>
<evidence type="ECO:0000259" key="11">
    <source>
        <dbReference type="PROSITE" id="PS01033"/>
    </source>
</evidence>
<evidence type="ECO:0000259" key="12">
    <source>
        <dbReference type="PROSITE" id="PS51384"/>
    </source>
</evidence>
<dbReference type="GO" id="GO:0046210">
    <property type="term" value="P:nitric oxide catabolic process"/>
    <property type="evidence" value="ECO:0007669"/>
    <property type="project" value="TreeGrafter"/>
</dbReference>
<dbReference type="SUPFAM" id="SSF52343">
    <property type="entry name" value="Ferredoxin reductase-like, C-terminal NADP-linked domain"/>
    <property type="match status" value="1"/>
</dbReference>
<dbReference type="PANTHER" id="PTHR43396">
    <property type="entry name" value="FLAVOHEMOPROTEIN"/>
    <property type="match status" value="1"/>
</dbReference>
<dbReference type="InterPro" id="IPR017938">
    <property type="entry name" value="Riboflavin_synthase-like_b-brl"/>
</dbReference>
<evidence type="ECO:0000256" key="4">
    <source>
        <dbReference type="ARBA" id="ARBA00022621"/>
    </source>
</evidence>
<gene>
    <name evidence="13" type="ORF">BCF44_115120</name>
</gene>
<dbReference type="Gene3D" id="3.40.50.80">
    <property type="entry name" value="Nucleotide-binding domain of ferredoxin-NADP reductase (FNR) module"/>
    <property type="match status" value="1"/>
</dbReference>
<keyword evidence="5" id="KW-0479">Metal-binding</keyword>
<evidence type="ECO:0000256" key="9">
    <source>
        <dbReference type="ARBA" id="ARBA00049433"/>
    </source>
</evidence>
<evidence type="ECO:0000256" key="3">
    <source>
        <dbReference type="ARBA" id="ARBA00022617"/>
    </source>
</evidence>
<dbReference type="PROSITE" id="PS01033">
    <property type="entry name" value="GLOBIN"/>
    <property type="match status" value="1"/>
</dbReference>
<dbReference type="InterPro" id="IPR039261">
    <property type="entry name" value="FNR_nucleotide-bd"/>
</dbReference>
<evidence type="ECO:0000313" key="13">
    <source>
        <dbReference type="EMBL" id="REH37116.1"/>
    </source>
</evidence>
<keyword evidence="4 10" id="KW-0561">Oxygen transport</keyword>
<comment type="caution">
    <text evidence="13">The sequence shown here is derived from an EMBL/GenBank/DDBJ whole genome shotgun (WGS) entry which is preliminary data.</text>
</comment>
<dbReference type="EC" id="1.14.12.17" evidence="2"/>
<dbReference type="Pfam" id="PF00175">
    <property type="entry name" value="NAD_binding_1"/>
    <property type="match status" value="1"/>
</dbReference>
<comment type="catalytic activity">
    <reaction evidence="8">
        <text>2 nitric oxide + NADH + 2 O2 = 2 nitrate + NAD(+) + H(+)</text>
        <dbReference type="Rhea" id="RHEA:19469"/>
        <dbReference type="ChEBI" id="CHEBI:15378"/>
        <dbReference type="ChEBI" id="CHEBI:15379"/>
        <dbReference type="ChEBI" id="CHEBI:16480"/>
        <dbReference type="ChEBI" id="CHEBI:17632"/>
        <dbReference type="ChEBI" id="CHEBI:57540"/>
        <dbReference type="ChEBI" id="CHEBI:57945"/>
        <dbReference type="EC" id="1.14.12.17"/>
    </reaction>
</comment>
<comment type="similarity">
    <text evidence="10">Belongs to the globin family.</text>
</comment>